<reference evidence="8 9" key="1">
    <citation type="submission" date="2019-04" db="EMBL/GenBank/DDBJ databases">
        <title>Friends and foes A comparative genomics study of 23 Aspergillus species from section Flavi.</title>
        <authorList>
            <consortium name="DOE Joint Genome Institute"/>
            <person name="Kjaerbolling I."/>
            <person name="Vesth T."/>
            <person name="Frisvad J.C."/>
            <person name="Nybo J.L."/>
            <person name="Theobald S."/>
            <person name="Kildgaard S."/>
            <person name="Isbrandt T."/>
            <person name="Kuo A."/>
            <person name="Sato A."/>
            <person name="Lyhne E.K."/>
            <person name="Kogle M.E."/>
            <person name="Wiebenga A."/>
            <person name="Kun R.S."/>
            <person name="Lubbers R.J."/>
            <person name="Makela M.R."/>
            <person name="Barry K."/>
            <person name="Chovatia M."/>
            <person name="Clum A."/>
            <person name="Daum C."/>
            <person name="Haridas S."/>
            <person name="He G."/>
            <person name="LaButti K."/>
            <person name="Lipzen A."/>
            <person name="Mondo S."/>
            <person name="Riley R."/>
            <person name="Salamov A."/>
            <person name="Simmons B.A."/>
            <person name="Magnuson J.K."/>
            <person name="Henrissat B."/>
            <person name="Mortensen U.H."/>
            <person name="Larsen T.O."/>
            <person name="Devries R.P."/>
            <person name="Grigoriev I.V."/>
            <person name="Machida M."/>
            <person name="Baker S.E."/>
            <person name="Andersen M.R."/>
        </authorList>
    </citation>
    <scope>NUCLEOTIDE SEQUENCE [LARGE SCALE GENOMIC DNA]</scope>
    <source>
        <strain evidence="8 9">IBT 18842</strain>
    </source>
</reference>
<comment type="similarity">
    <text evidence="2">Belongs to the oxygen-dependent FAD-linked oxidoreductase family.</text>
</comment>
<dbReference type="InterPro" id="IPR016169">
    <property type="entry name" value="FAD-bd_PCMH_sub2"/>
</dbReference>
<dbReference type="InterPro" id="IPR006094">
    <property type="entry name" value="Oxid_FAD_bind_N"/>
</dbReference>
<dbReference type="OrthoDB" id="407275at2759"/>
<keyword evidence="5" id="KW-0560">Oxidoreductase</keyword>
<dbReference type="GO" id="GO:0016491">
    <property type="term" value="F:oxidoreductase activity"/>
    <property type="evidence" value="ECO:0007669"/>
    <property type="project" value="UniProtKB-KW"/>
</dbReference>
<keyword evidence="3" id="KW-0285">Flavoprotein</keyword>
<evidence type="ECO:0000313" key="8">
    <source>
        <dbReference type="EMBL" id="KAE8147148.1"/>
    </source>
</evidence>
<keyword evidence="4" id="KW-0274">FAD</keyword>
<dbReference type="Proteomes" id="UP000325780">
    <property type="component" value="Unassembled WGS sequence"/>
</dbReference>
<dbReference type="InterPro" id="IPR036318">
    <property type="entry name" value="FAD-bd_PCMH-like_sf"/>
</dbReference>
<gene>
    <name evidence="8" type="ORF">BDV25DRAFT_169381</name>
</gene>
<dbReference type="Pfam" id="PF01565">
    <property type="entry name" value="FAD_binding_4"/>
    <property type="match status" value="1"/>
</dbReference>
<comment type="cofactor">
    <cofactor evidence="1">
        <name>FAD</name>
        <dbReference type="ChEBI" id="CHEBI:57692"/>
    </cofactor>
</comment>
<evidence type="ECO:0000256" key="6">
    <source>
        <dbReference type="SAM" id="MobiDB-lite"/>
    </source>
</evidence>
<evidence type="ECO:0000256" key="4">
    <source>
        <dbReference type="ARBA" id="ARBA00022827"/>
    </source>
</evidence>
<organism evidence="8 9">
    <name type="scientific">Aspergillus avenaceus</name>
    <dbReference type="NCBI Taxonomy" id="36643"/>
    <lineage>
        <taxon>Eukaryota</taxon>
        <taxon>Fungi</taxon>
        <taxon>Dikarya</taxon>
        <taxon>Ascomycota</taxon>
        <taxon>Pezizomycotina</taxon>
        <taxon>Eurotiomycetes</taxon>
        <taxon>Eurotiomycetidae</taxon>
        <taxon>Eurotiales</taxon>
        <taxon>Aspergillaceae</taxon>
        <taxon>Aspergillus</taxon>
        <taxon>Aspergillus subgen. Circumdati</taxon>
    </lineage>
</organism>
<evidence type="ECO:0000313" key="9">
    <source>
        <dbReference type="Proteomes" id="UP000325780"/>
    </source>
</evidence>
<keyword evidence="9" id="KW-1185">Reference proteome</keyword>
<evidence type="ECO:0000256" key="3">
    <source>
        <dbReference type="ARBA" id="ARBA00022630"/>
    </source>
</evidence>
<accession>A0A5N6TLD5</accession>
<dbReference type="Gene3D" id="3.30.465.10">
    <property type="match status" value="1"/>
</dbReference>
<dbReference type="Gene3D" id="3.40.462.20">
    <property type="match status" value="1"/>
</dbReference>
<dbReference type="InterPro" id="IPR012951">
    <property type="entry name" value="BBE"/>
</dbReference>
<evidence type="ECO:0000256" key="1">
    <source>
        <dbReference type="ARBA" id="ARBA00001974"/>
    </source>
</evidence>
<proteinExistence type="inferred from homology"/>
<dbReference type="GO" id="GO:0071949">
    <property type="term" value="F:FAD binding"/>
    <property type="evidence" value="ECO:0007669"/>
    <property type="project" value="InterPro"/>
</dbReference>
<dbReference type="InterPro" id="IPR016166">
    <property type="entry name" value="FAD-bd_PCMH"/>
</dbReference>
<name>A0A5N6TLD5_ASPAV</name>
<evidence type="ECO:0000259" key="7">
    <source>
        <dbReference type="PROSITE" id="PS51387"/>
    </source>
</evidence>
<evidence type="ECO:0000256" key="2">
    <source>
        <dbReference type="ARBA" id="ARBA00005466"/>
    </source>
</evidence>
<evidence type="ECO:0000256" key="5">
    <source>
        <dbReference type="ARBA" id="ARBA00023002"/>
    </source>
</evidence>
<feature type="domain" description="FAD-binding PCMH-type" evidence="7">
    <location>
        <begin position="35"/>
        <end position="215"/>
    </location>
</feature>
<dbReference type="AlphaFoldDB" id="A0A5N6TLD5"/>
<dbReference type="Pfam" id="PF08031">
    <property type="entry name" value="BBE"/>
    <property type="match status" value="1"/>
</dbReference>
<dbReference type="EMBL" id="ML742223">
    <property type="protein sequence ID" value="KAE8147148.1"/>
    <property type="molecule type" value="Genomic_DNA"/>
</dbReference>
<dbReference type="SUPFAM" id="SSF56176">
    <property type="entry name" value="FAD-binding/transporter-associated domain-like"/>
    <property type="match status" value="1"/>
</dbReference>
<dbReference type="PROSITE" id="PS51387">
    <property type="entry name" value="FAD_PCMH"/>
    <property type="match status" value="1"/>
</dbReference>
<protein>
    <recommendedName>
        <fullName evidence="7">FAD-binding PCMH-type domain-containing protein</fullName>
    </recommendedName>
</protein>
<dbReference type="InterPro" id="IPR050416">
    <property type="entry name" value="FAD-linked_Oxidoreductase"/>
</dbReference>
<dbReference type="PANTHER" id="PTHR42973">
    <property type="entry name" value="BINDING OXIDOREDUCTASE, PUTATIVE (AFU_ORTHOLOGUE AFUA_1G17690)-RELATED"/>
    <property type="match status" value="1"/>
</dbReference>
<feature type="region of interest" description="Disordered" evidence="6">
    <location>
        <begin position="503"/>
        <end position="530"/>
    </location>
</feature>
<sequence length="578" mass="64974">MADFVATLKKRRVPVHLPGELDYERSVATSNLLYRFSRPDCVVQPEVFEHVQTVIIEAKRRNKKIIIKNGGHSYAGFSTAQSESISLDLARLNRVEISEDRSIVTMEGGAKWGHAYKELINGHHDGYIINGGRCPSVGVSGFILGGGLSPFTRSFGMGCDTLKEATIVTADGTLVTVSDEDDPTSDKGRLFWALCGAGGGNFGVVVELKLRVQKLPSGGDFVVAGRYNWYPKQDEKSMGEFMDTMNDFYSTKWPTSITIDSSWLCDLEKDTSELGVRFITYFDGSKPEFDNVIDTYVKQKDLSKQLIRRSLQEKSTRFLHETLEAQWSEETQKAKPSGSDRPYAIYTSFVFKDTKKSKIQEITSTIREEMKAFRNEFAGEKALLQVTFIHSGGKASERKRSATAFRWRDCVYHAYIMIEWAEKWLEMDMRGFCQKMKEKLKPFSMMKRASFINFPDNALVKATHERVYYGNNRQELQRIKQIWDQENFFDWSQGVQLPPASLSLGGSARAQGAEDDDELASGDADEPPVDEQALTDRAAGDQWDNFTPPSEANSTGYQAIQAIQALIALGIQIPGLNL</sequence>
<feature type="compositionally biased region" description="Acidic residues" evidence="6">
    <location>
        <begin position="513"/>
        <end position="529"/>
    </location>
</feature>
<dbReference type="PANTHER" id="PTHR42973:SF39">
    <property type="entry name" value="FAD-BINDING PCMH-TYPE DOMAIN-CONTAINING PROTEIN"/>
    <property type="match status" value="1"/>
</dbReference>